<reference evidence="2 3" key="1">
    <citation type="submission" date="2019-08" db="EMBL/GenBank/DDBJ databases">
        <title>Whole genome of Aphis craccivora.</title>
        <authorList>
            <person name="Voronova N.V."/>
            <person name="Shulinski R.S."/>
            <person name="Bandarenka Y.V."/>
            <person name="Zhorov D.G."/>
            <person name="Warner D."/>
        </authorList>
    </citation>
    <scope>NUCLEOTIDE SEQUENCE [LARGE SCALE GENOMIC DNA]</scope>
    <source>
        <strain evidence="2">180601</strain>
        <tissue evidence="2">Whole Body</tissue>
    </source>
</reference>
<comment type="caution">
    <text evidence="2">The sequence shown here is derived from an EMBL/GenBank/DDBJ whole genome shotgun (WGS) entry which is preliminary data.</text>
</comment>
<organism evidence="2 3">
    <name type="scientific">Aphis craccivora</name>
    <name type="common">Cowpea aphid</name>
    <dbReference type="NCBI Taxonomy" id="307492"/>
    <lineage>
        <taxon>Eukaryota</taxon>
        <taxon>Metazoa</taxon>
        <taxon>Ecdysozoa</taxon>
        <taxon>Arthropoda</taxon>
        <taxon>Hexapoda</taxon>
        <taxon>Insecta</taxon>
        <taxon>Pterygota</taxon>
        <taxon>Neoptera</taxon>
        <taxon>Paraneoptera</taxon>
        <taxon>Hemiptera</taxon>
        <taxon>Sternorrhyncha</taxon>
        <taxon>Aphidomorpha</taxon>
        <taxon>Aphidoidea</taxon>
        <taxon>Aphididae</taxon>
        <taxon>Aphidini</taxon>
        <taxon>Aphis</taxon>
        <taxon>Aphis</taxon>
    </lineage>
</organism>
<dbReference type="AlphaFoldDB" id="A0A6G0YML2"/>
<dbReference type="EMBL" id="VUJU01003266">
    <property type="protein sequence ID" value="KAF0758550.1"/>
    <property type="molecule type" value="Genomic_DNA"/>
</dbReference>
<sequence>MFMFIWYIVSSFSRPIVINNYNYYYPLPSPTTEMDVETQDDVISLTTTPIAKNNCQSLLEATTCRPQRPMFTIRCPIVLQWPFRKSPSSSCSLPTPSPSPSCSATTTLPFPTPPPSSSTESLPQTPVSSTLLPSTPPLSTLPSSIFPSPTYPLPPCPSLITSHTTTLPPYTTTLPPCTTTANCPPSLATIDNELLYELLWMSSATATPPPVRIWTVTTSTSSHLTTYSATCRSSVERIQPTMFVPKVACIRRYNNKVLRF</sequence>
<name>A0A6G0YML2_APHCR</name>
<dbReference type="OrthoDB" id="10510463at2759"/>
<dbReference type="Proteomes" id="UP000478052">
    <property type="component" value="Unassembled WGS sequence"/>
</dbReference>
<evidence type="ECO:0000256" key="1">
    <source>
        <dbReference type="SAM" id="MobiDB-lite"/>
    </source>
</evidence>
<evidence type="ECO:0000313" key="2">
    <source>
        <dbReference type="EMBL" id="KAF0758550.1"/>
    </source>
</evidence>
<feature type="compositionally biased region" description="Low complexity" evidence="1">
    <location>
        <begin position="117"/>
        <end position="135"/>
    </location>
</feature>
<accession>A0A6G0YML2</accession>
<gene>
    <name evidence="2" type="ORF">FWK35_00028344</name>
</gene>
<protein>
    <submittedName>
        <fullName evidence="2">Pectinesterase inhibitor 10-like</fullName>
    </submittedName>
</protein>
<feature type="region of interest" description="Disordered" evidence="1">
    <location>
        <begin position="102"/>
        <end position="135"/>
    </location>
</feature>
<proteinExistence type="predicted"/>
<evidence type="ECO:0000313" key="3">
    <source>
        <dbReference type="Proteomes" id="UP000478052"/>
    </source>
</evidence>
<keyword evidence="3" id="KW-1185">Reference proteome</keyword>